<name>A0A7W9G7U6_9ACTN</name>
<gene>
    <name evidence="1" type="ORF">HD596_005504</name>
</gene>
<evidence type="ECO:0000313" key="1">
    <source>
        <dbReference type="EMBL" id="MBB5778748.1"/>
    </source>
</evidence>
<dbReference type="AlphaFoldDB" id="A0A7W9G7U6"/>
<proteinExistence type="predicted"/>
<comment type="caution">
    <text evidence="1">The sequence shown here is derived from an EMBL/GenBank/DDBJ whole genome shotgun (WGS) entry which is preliminary data.</text>
</comment>
<protein>
    <submittedName>
        <fullName evidence="1">Uncharacterized protein</fullName>
    </submittedName>
</protein>
<evidence type="ECO:0000313" key="2">
    <source>
        <dbReference type="Proteomes" id="UP000579153"/>
    </source>
</evidence>
<accession>A0A7W9G7U6</accession>
<dbReference type="Proteomes" id="UP000579153">
    <property type="component" value="Unassembled WGS sequence"/>
</dbReference>
<organism evidence="1 2">
    <name type="scientific">Nonomuraea jabiensis</name>
    <dbReference type="NCBI Taxonomy" id="882448"/>
    <lineage>
        <taxon>Bacteria</taxon>
        <taxon>Bacillati</taxon>
        <taxon>Actinomycetota</taxon>
        <taxon>Actinomycetes</taxon>
        <taxon>Streptosporangiales</taxon>
        <taxon>Streptosporangiaceae</taxon>
        <taxon>Nonomuraea</taxon>
    </lineage>
</organism>
<reference evidence="1 2" key="1">
    <citation type="submission" date="2020-08" db="EMBL/GenBank/DDBJ databases">
        <title>Sequencing the genomes of 1000 actinobacteria strains.</title>
        <authorList>
            <person name="Klenk H.-P."/>
        </authorList>
    </citation>
    <scope>NUCLEOTIDE SEQUENCE [LARGE SCALE GENOMIC DNA]</scope>
    <source>
        <strain evidence="1 2">DSM 45507</strain>
    </source>
</reference>
<sequence>MQPSPDIVAIQVTPQPVVLDTGEVALRIEVSTANATRLRGRLLSPDGTRVPLEFAAQPPPCDWLATHTLRPADAEGTWQVEARAGRATAVHEFDVDRRGAKAEARFESFDAQPRQVPRGDLIRLVGRLELVKNGASGPAAGLPVVIAFQEQETCGRRELADAVTDDLGRFAAQAPVMESGDWRAEVRSGPEVIGAVSAAVFVEATAEQRYATRLDYAVRRAGGSTVHSGRLRGKPGASWEGLGNQRIWVFYRKPGAPSGAFNSVDKSTLTRDNPVLSKGRFELRTGTKSGGAWRVQYFGTNLAAGVVSDAKPAP</sequence>
<dbReference type="EMBL" id="JACHMB010000001">
    <property type="protein sequence ID" value="MBB5778748.1"/>
    <property type="molecule type" value="Genomic_DNA"/>
</dbReference>
<keyword evidence="2" id="KW-1185">Reference proteome</keyword>
<dbReference type="RefSeq" id="WP_185072153.1">
    <property type="nucleotide sequence ID" value="NZ_JACHMB010000001.1"/>
</dbReference>